<dbReference type="InterPro" id="IPR050706">
    <property type="entry name" value="Cyclic-di-GMP_PDE-like"/>
</dbReference>
<dbReference type="NCBIfam" id="TIGR00229">
    <property type="entry name" value="sensory_box"/>
    <property type="match status" value="1"/>
</dbReference>
<dbReference type="InterPro" id="IPR035965">
    <property type="entry name" value="PAS-like_dom_sf"/>
</dbReference>
<dbReference type="PROSITE" id="PS50883">
    <property type="entry name" value="EAL"/>
    <property type="match status" value="1"/>
</dbReference>
<dbReference type="SMART" id="SM00052">
    <property type="entry name" value="EAL"/>
    <property type="match status" value="1"/>
</dbReference>
<dbReference type="InterPro" id="IPR000014">
    <property type="entry name" value="PAS"/>
</dbReference>
<keyword evidence="4" id="KW-1185">Reference proteome</keyword>
<dbReference type="AlphaFoldDB" id="A0A9X7UY47"/>
<dbReference type="Pfam" id="PF00990">
    <property type="entry name" value="GGDEF"/>
    <property type="match status" value="1"/>
</dbReference>
<dbReference type="NCBIfam" id="TIGR00254">
    <property type="entry name" value="GGDEF"/>
    <property type="match status" value="1"/>
</dbReference>
<dbReference type="PANTHER" id="PTHR33121">
    <property type="entry name" value="CYCLIC DI-GMP PHOSPHODIESTERASE PDEF"/>
    <property type="match status" value="1"/>
</dbReference>
<protein>
    <submittedName>
        <fullName evidence="3">EAL domain-containing protein</fullName>
    </submittedName>
</protein>
<proteinExistence type="predicted"/>
<dbReference type="KEGG" id="vcw:GJQ55_01760"/>
<dbReference type="InterPro" id="IPR001633">
    <property type="entry name" value="EAL_dom"/>
</dbReference>
<dbReference type="Gene3D" id="3.20.20.450">
    <property type="entry name" value="EAL domain"/>
    <property type="match status" value="1"/>
</dbReference>
<dbReference type="Pfam" id="PF00563">
    <property type="entry name" value="EAL"/>
    <property type="match status" value="1"/>
</dbReference>
<dbReference type="RefSeq" id="WP_228345799.1">
    <property type="nucleotide sequence ID" value="NZ_CP046056.1"/>
</dbReference>
<name>A0A9X7UY47_9GAMM</name>
<organism evidence="3 4">
    <name type="scientific">Venatoribacter cucullus</name>
    <dbReference type="NCBI Taxonomy" id="2661630"/>
    <lineage>
        <taxon>Bacteria</taxon>
        <taxon>Pseudomonadati</taxon>
        <taxon>Pseudomonadota</taxon>
        <taxon>Gammaproteobacteria</taxon>
        <taxon>Oceanospirillales</taxon>
        <taxon>Oceanospirillaceae</taxon>
        <taxon>Venatoribacter</taxon>
    </lineage>
</organism>
<dbReference type="InterPro" id="IPR011006">
    <property type="entry name" value="CheY-like_superfamily"/>
</dbReference>
<dbReference type="PANTHER" id="PTHR33121:SF23">
    <property type="entry name" value="CYCLIC DI-GMP PHOSPHODIESTERASE PDEB"/>
    <property type="match status" value="1"/>
</dbReference>
<sequence length="697" mass="77993">MSSRETLHLLLLTHTQNEAESIVSLLRNSGSATRAHQIESLADLNEQLQEKSWDLLLAYPQIGDIRYEEILHLIKRLNKDLPVILLNDEVDAMQMEGCIRKGACSMVPVDESNLLLLVIQRELRHLRSRRDVRMLEVRLRDAEKRGQSLLESSRDPVAYIHDGMHVYANKAYLDLFGYPSAEDLEGMPIMDMLDTAAQSEFKQFLKTLQQDSNQRLEFSSTGINGKGQPFAMRMSFAPASYADEECTQVVINTSSGNADLEEKLREINSRDLLTGLYNKPFLIGQLEQAVDKAVMKDAHGGVLYINIDQFGKIKSNVGISHADTVIVEVAHALKARLSEQDTLARIGEDIFCCLRMDSDADAILKLAENLRDTIEHLLIEIGNRTVTATASIGVALISDTSSRPDDILQQAHHAADEVRKEADTIRGNGVHLFVAKEQHEEKHAQNLQKTLTDAIRSNSFRLLFQPMISLRGDETEHYETLLRLKMPDGDELSAGQFFSDPSVSDELKRKIDRWVVLHTTKLLSEHRAKGHNTRMFINLCGASLADEALPGWIGVAINAANLPKGSVVFQFHEDDASRMLKQAQDFSHGLQEKGIPTALSRFGCALNPLHILKHLAVSYVKVDGSFTQELSNADAQKHLKELLTQLHEEEKLTIVPLVESATSVASLWQMGVHFIQGYYVQAPQSALSFDFSDDSEM</sequence>
<dbReference type="CDD" id="cd00130">
    <property type="entry name" value="PAS"/>
    <property type="match status" value="1"/>
</dbReference>
<dbReference type="InterPro" id="IPR013767">
    <property type="entry name" value="PAS_fold"/>
</dbReference>
<feature type="domain" description="EAL" evidence="1">
    <location>
        <begin position="444"/>
        <end position="697"/>
    </location>
</feature>
<dbReference type="CDD" id="cd01948">
    <property type="entry name" value="EAL"/>
    <property type="match status" value="1"/>
</dbReference>
<dbReference type="SUPFAM" id="SSF55785">
    <property type="entry name" value="PYP-like sensor domain (PAS domain)"/>
    <property type="match status" value="1"/>
</dbReference>
<feature type="domain" description="GGDEF" evidence="2">
    <location>
        <begin position="298"/>
        <end position="435"/>
    </location>
</feature>
<dbReference type="CDD" id="cd01949">
    <property type="entry name" value="GGDEF"/>
    <property type="match status" value="1"/>
</dbReference>
<reference evidence="3 4" key="1">
    <citation type="submission" date="2019-11" db="EMBL/GenBank/DDBJ databases">
        <title>Venatorbacter sp. nov. a predator of Campylobacter and other Gram-negative bacteria.</title>
        <authorList>
            <person name="Saeedi A."/>
            <person name="Cummings N.J."/>
            <person name="Connerton I.F."/>
            <person name="Connerton P.L."/>
        </authorList>
    </citation>
    <scope>NUCLEOTIDE SEQUENCE [LARGE SCALE GENOMIC DNA]</scope>
    <source>
        <strain evidence="3">XL5</strain>
    </source>
</reference>
<dbReference type="SMART" id="SM00267">
    <property type="entry name" value="GGDEF"/>
    <property type="match status" value="1"/>
</dbReference>
<dbReference type="SMART" id="SM00091">
    <property type="entry name" value="PAS"/>
    <property type="match status" value="1"/>
</dbReference>
<dbReference type="Gene3D" id="3.30.450.20">
    <property type="entry name" value="PAS domain"/>
    <property type="match status" value="1"/>
</dbReference>
<dbReference type="InterPro" id="IPR000160">
    <property type="entry name" value="GGDEF_dom"/>
</dbReference>
<evidence type="ECO:0000259" key="1">
    <source>
        <dbReference type="PROSITE" id="PS50883"/>
    </source>
</evidence>
<evidence type="ECO:0000313" key="4">
    <source>
        <dbReference type="Proteomes" id="UP000596074"/>
    </source>
</evidence>
<dbReference type="SUPFAM" id="SSF141868">
    <property type="entry name" value="EAL domain-like"/>
    <property type="match status" value="1"/>
</dbReference>
<dbReference type="InterPro" id="IPR029787">
    <property type="entry name" value="Nucleotide_cyclase"/>
</dbReference>
<dbReference type="Pfam" id="PF00989">
    <property type="entry name" value="PAS"/>
    <property type="match status" value="1"/>
</dbReference>
<dbReference type="PROSITE" id="PS50887">
    <property type="entry name" value="GGDEF"/>
    <property type="match status" value="1"/>
</dbReference>
<dbReference type="GO" id="GO:0071111">
    <property type="term" value="F:cyclic-guanylate-specific phosphodiesterase activity"/>
    <property type="evidence" value="ECO:0007669"/>
    <property type="project" value="InterPro"/>
</dbReference>
<dbReference type="InterPro" id="IPR035919">
    <property type="entry name" value="EAL_sf"/>
</dbReference>
<dbReference type="InterPro" id="IPR043128">
    <property type="entry name" value="Rev_trsase/Diguanyl_cyclase"/>
</dbReference>
<dbReference type="Proteomes" id="UP000596074">
    <property type="component" value="Chromosome"/>
</dbReference>
<evidence type="ECO:0000313" key="3">
    <source>
        <dbReference type="EMBL" id="QQD23276.1"/>
    </source>
</evidence>
<dbReference type="GO" id="GO:0006355">
    <property type="term" value="P:regulation of DNA-templated transcription"/>
    <property type="evidence" value="ECO:0007669"/>
    <property type="project" value="InterPro"/>
</dbReference>
<dbReference type="SUPFAM" id="SSF55073">
    <property type="entry name" value="Nucleotide cyclase"/>
    <property type="match status" value="1"/>
</dbReference>
<gene>
    <name evidence="3" type="ORF">GJQ55_01760</name>
</gene>
<dbReference type="SUPFAM" id="SSF52172">
    <property type="entry name" value="CheY-like"/>
    <property type="match status" value="1"/>
</dbReference>
<dbReference type="Gene3D" id="3.30.70.270">
    <property type="match status" value="1"/>
</dbReference>
<dbReference type="EMBL" id="CP046056">
    <property type="protein sequence ID" value="QQD23276.1"/>
    <property type="molecule type" value="Genomic_DNA"/>
</dbReference>
<accession>A0A9X7UY47</accession>
<evidence type="ECO:0000259" key="2">
    <source>
        <dbReference type="PROSITE" id="PS50887"/>
    </source>
</evidence>